<evidence type="ECO:0000256" key="1">
    <source>
        <dbReference type="SAM" id="MobiDB-lite"/>
    </source>
</evidence>
<reference evidence="2 3" key="1">
    <citation type="journal article" date="2021" name="BMC Biol.">
        <title>Horizontally acquired antibacterial genes associated with adaptive radiation of ladybird beetles.</title>
        <authorList>
            <person name="Li H.S."/>
            <person name="Tang X.F."/>
            <person name="Huang Y.H."/>
            <person name="Xu Z.Y."/>
            <person name="Chen M.L."/>
            <person name="Du X.Y."/>
            <person name="Qiu B.Y."/>
            <person name="Chen P.T."/>
            <person name="Zhang W."/>
            <person name="Slipinski A."/>
            <person name="Escalona H.E."/>
            <person name="Waterhouse R.M."/>
            <person name="Zwick A."/>
            <person name="Pang H."/>
        </authorList>
    </citation>
    <scope>NUCLEOTIDE SEQUENCE [LARGE SCALE GENOMIC DNA]</scope>
    <source>
        <strain evidence="2">SYSU2018</strain>
    </source>
</reference>
<feature type="region of interest" description="Disordered" evidence="1">
    <location>
        <begin position="118"/>
        <end position="159"/>
    </location>
</feature>
<organism evidence="2 3">
    <name type="scientific">Cryptolaemus montrouzieri</name>
    <dbReference type="NCBI Taxonomy" id="559131"/>
    <lineage>
        <taxon>Eukaryota</taxon>
        <taxon>Metazoa</taxon>
        <taxon>Ecdysozoa</taxon>
        <taxon>Arthropoda</taxon>
        <taxon>Hexapoda</taxon>
        <taxon>Insecta</taxon>
        <taxon>Pterygota</taxon>
        <taxon>Neoptera</taxon>
        <taxon>Endopterygota</taxon>
        <taxon>Coleoptera</taxon>
        <taxon>Polyphaga</taxon>
        <taxon>Cucujiformia</taxon>
        <taxon>Coccinelloidea</taxon>
        <taxon>Coccinellidae</taxon>
        <taxon>Scymninae</taxon>
        <taxon>Scymnini</taxon>
        <taxon>Cryptolaemus</taxon>
    </lineage>
</organism>
<comment type="caution">
    <text evidence="2">The sequence shown here is derived from an EMBL/GenBank/DDBJ whole genome shotgun (WGS) entry which is preliminary data.</text>
</comment>
<gene>
    <name evidence="2" type="ORF">HHI36_000721</name>
</gene>
<dbReference type="Proteomes" id="UP001516400">
    <property type="component" value="Unassembled WGS sequence"/>
</dbReference>
<sequence>MPFSTKRILFEDQHSPKIKVISIKPPNNSDSLAEGTGSCHYCSWNITIKKIGIRCSSCTRAGVPKRSIAILLRSRKQSDDESSEEEDFKLPRNTVKRMRKSEKTLKIETRNQFENLMEEDIDEDHRPTEEEDKQVEGTRTTKTTTKSPAKPELPELDRTRTIKKLREVELQNVPLLEHGDFVKKMMTL</sequence>
<feature type="region of interest" description="Disordered" evidence="1">
    <location>
        <begin position="73"/>
        <end position="103"/>
    </location>
</feature>
<evidence type="ECO:0000313" key="2">
    <source>
        <dbReference type="EMBL" id="KAL3286210.1"/>
    </source>
</evidence>
<proteinExistence type="predicted"/>
<accession>A0ABD2P5K5</accession>
<evidence type="ECO:0000313" key="3">
    <source>
        <dbReference type="Proteomes" id="UP001516400"/>
    </source>
</evidence>
<name>A0ABD2P5K5_9CUCU</name>
<dbReference type="EMBL" id="JABFTP020000185">
    <property type="protein sequence ID" value="KAL3286210.1"/>
    <property type="molecule type" value="Genomic_DNA"/>
</dbReference>
<dbReference type="AlphaFoldDB" id="A0ABD2P5K5"/>
<keyword evidence="3" id="KW-1185">Reference proteome</keyword>
<protein>
    <submittedName>
        <fullName evidence="2">Uncharacterized protein</fullName>
    </submittedName>
</protein>